<feature type="binding site" evidence="7">
    <location>
        <position position="385"/>
    </location>
    <ligand>
        <name>Fe(3+)</name>
        <dbReference type="ChEBI" id="CHEBI:29034"/>
        <label>1</label>
    </ligand>
</feature>
<dbReference type="GO" id="GO:0055037">
    <property type="term" value="C:recycling endosome"/>
    <property type="evidence" value="ECO:0007669"/>
    <property type="project" value="TreeGrafter"/>
</dbReference>
<dbReference type="PIRSF" id="PIRSF002549">
    <property type="entry name" value="Transferrin"/>
    <property type="match status" value="1"/>
</dbReference>
<dbReference type="GO" id="GO:0005769">
    <property type="term" value="C:early endosome"/>
    <property type="evidence" value="ECO:0007669"/>
    <property type="project" value="TreeGrafter"/>
</dbReference>
<protein>
    <submittedName>
        <fullName evidence="12">Transferrin</fullName>
    </submittedName>
</protein>
<evidence type="ECO:0000313" key="12">
    <source>
        <dbReference type="EMBL" id="QGK85629.1"/>
    </source>
</evidence>
<evidence type="ECO:0000256" key="10">
    <source>
        <dbReference type="SAM" id="SignalP"/>
    </source>
</evidence>
<dbReference type="PANTHER" id="PTHR11485">
    <property type="entry name" value="TRANSFERRIN"/>
    <property type="match status" value="1"/>
</dbReference>
<feature type="disulfide bond" evidence="8">
    <location>
        <begin position="333"/>
        <end position="370"/>
    </location>
</feature>
<evidence type="ECO:0000256" key="2">
    <source>
        <dbReference type="ARBA" id="ARBA00022525"/>
    </source>
</evidence>
<keyword evidence="5" id="KW-0813">Transport</keyword>
<dbReference type="InterPro" id="IPR018195">
    <property type="entry name" value="Transferrin_Fe_BS"/>
</dbReference>
<keyword evidence="5 7" id="KW-0408">Iron</keyword>
<evidence type="ECO:0000256" key="6">
    <source>
        <dbReference type="PIRSR" id="PIRSR002549-2"/>
    </source>
</evidence>
<feature type="disulfide bond" evidence="8">
    <location>
        <begin position="497"/>
        <end position="507"/>
    </location>
</feature>
<evidence type="ECO:0000256" key="1">
    <source>
        <dbReference type="ARBA" id="ARBA00004613"/>
    </source>
</evidence>
<dbReference type="AlphaFoldDB" id="A0A649WAX6"/>
<proteinExistence type="evidence at transcript level"/>
<dbReference type="Gene3D" id="3.40.190.10">
    <property type="entry name" value="Periplasmic binding protein-like II"/>
    <property type="match status" value="4"/>
</dbReference>
<feature type="disulfide bond" evidence="8">
    <location>
        <begin position="565"/>
        <end position="579"/>
    </location>
</feature>
<keyword evidence="9" id="KW-1133">Transmembrane helix</keyword>
<evidence type="ECO:0000256" key="4">
    <source>
        <dbReference type="ARBA" id="ARBA00023157"/>
    </source>
</evidence>
<evidence type="ECO:0000256" key="5">
    <source>
        <dbReference type="PIRNR" id="PIRNR002549"/>
    </source>
</evidence>
<dbReference type="FunFam" id="3.40.190.10:FF:000095">
    <property type="entry name" value="Lactotransferrin"/>
    <property type="match status" value="1"/>
</dbReference>
<dbReference type="Pfam" id="PF00405">
    <property type="entry name" value="Transferrin"/>
    <property type="match status" value="2"/>
</dbReference>
<feature type="binding site" evidence="7">
    <location>
        <position position="587"/>
    </location>
    <ligand>
        <name>Fe(3+)</name>
        <dbReference type="ChEBI" id="CHEBI:29034"/>
        <label>1</label>
    </ligand>
</feature>
<feature type="binding site" evidence="7">
    <location>
        <position position="101"/>
    </location>
    <ligand>
        <name>Fe(3+)</name>
        <dbReference type="ChEBI" id="CHEBI:29034"/>
        <label>1</label>
    </ligand>
</feature>
<feature type="disulfide bond" evidence="8">
    <location>
        <begin position="29"/>
        <end position="58"/>
    </location>
</feature>
<keyword evidence="9" id="KW-0812">Transmembrane</keyword>
<feature type="disulfide bond" evidence="8">
    <location>
        <begin position="38"/>
        <end position="49"/>
    </location>
</feature>
<reference evidence="12" key="1">
    <citation type="submission" date="2019-05" db="EMBL/GenBank/DDBJ databases">
        <authorList>
            <person name="Li H."/>
        </authorList>
    </citation>
    <scope>NUCLEOTIDE SEQUENCE</scope>
</reference>
<feature type="binding site" evidence="6">
    <location>
        <position position="127"/>
    </location>
    <ligand>
        <name>hydrogencarbonate</name>
        <dbReference type="ChEBI" id="CHEBI:17544"/>
        <label>1</label>
    </ligand>
</feature>
<dbReference type="SUPFAM" id="SSF53850">
    <property type="entry name" value="Periplasmic binding protein-like II"/>
    <property type="match status" value="2"/>
</dbReference>
<feature type="disulfide bond" evidence="8">
    <location>
        <begin position="477"/>
        <end position="500"/>
    </location>
</feature>
<feature type="binding site" evidence="7">
    <location>
        <position position="413"/>
    </location>
    <ligand>
        <name>Fe(3+)</name>
        <dbReference type="ChEBI" id="CHEBI:29034"/>
        <label>1</label>
    </ligand>
</feature>
<dbReference type="PANTHER" id="PTHR11485:SF29">
    <property type="entry name" value="TRANSFERRIN 2"/>
    <property type="match status" value="1"/>
</dbReference>
<feature type="disulfide bond" evidence="8">
    <location>
        <begin position="242"/>
        <end position="256"/>
    </location>
</feature>
<keyword evidence="3" id="KW-0677">Repeat</keyword>
<feature type="binding site" evidence="7">
    <location>
        <position position="518"/>
    </location>
    <ligand>
        <name>Fe(3+)</name>
        <dbReference type="ChEBI" id="CHEBI:29034"/>
        <label>2</label>
    </ligand>
</feature>
<feature type="chain" id="PRO_5024841671" evidence="10">
    <location>
        <begin position="22"/>
        <end position="688"/>
    </location>
</feature>
<dbReference type="GO" id="GO:0046872">
    <property type="term" value="F:metal ion binding"/>
    <property type="evidence" value="ECO:0007669"/>
    <property type="project" value="UniProtKB-KW"/>
</dbReference>
<keyword evidence="5" id="KW-0410">Iron transport</keyword>
<feature type="domain" description="Transferrin-like" evidence="11">
    <location>
        <begin position="16"/>
        <end position="328"/>
    </location>
</feature>
<comment type="similarity">
    <text evidence="5">Belongs to the transferrin family.</text>
</comment>
<feature type="signal peptide" evidence="10">
    <location>
        <begin position="1"/>
        <end position="21"/>
    </location>
</feature>
<dbReference type="InterPro" id="IPR001156">
    <property type="entry name" value="Transferrin-like_dom"/>
</dbReference>
<evidence type="ECO:0000256" key="9">
    <source>
        <dbReference type="SAM" id="Phobius"/>
    </source>
</evidence>
<evidence type="ECO:0000256" key="3">
    <source>
        <dbReference type="ARBA" id="ARBA00022737"/>
    </source>
</evidence>
<keyword evidence="5" id="KW-0406">Ion transport</keyword>
<feature type="binding site" evidence="7">
    <location>
        <position position="73"/>
    </location>
    <ligand>
        <name>Fe(3+)</name>
        <dbReference type="ChEBI" id="CHEBI:29034"/>
        <label>1</label>
    </ligand>
</feature>
<feature type="binding site" evidence="6">
    <location>
        <position position="438"/>
    </location>
    <ligand>
        <name>hydrogencarbonate</name>
        <dbReference type="ChEBI" id="CHEBI:17544"/>
        <label>1</label>
    </ligand>
</feature>
<evidence type="ECO:0000259" key="11">
    <source>
        <dbReference type="PROSITE" id="PS51408"/>
    </source>
</evidence>
<dbReference type="CDD" id="cd13529">
    <property type="entry name" value="PBP2_transferrin"/>
    <property type="match status" value="2"/>
</dbReference>
<dbReference type="PROSITE" id="PS51408">
    <property type="entry name" value="TRANSFERRIN_LIKE_4"/>
    <property type="match status" value="2"/>
</dbReference>
<sequence>MALSVALQIVVLLCTFRLFFSDAVEIKWCHVKSDSAGCSNLQSKNLVKCVMAPNIYRCMQWLKDGKADVLLVDDKELYPAGKIGLRPLLQIVHENSQDYRYKAVAVIKVNGKIKQLKDLQNSTSCHTGAGKTTGWTTPVSNLIRMKIITKLKDCYSSTENIGDFFMESCVPGAMTPRYNPLLRNPPRLCGLCKNKTVSCSPSDDFANYDGARKCLESTDADVAFVKHDTMLNANASVYKLLCPDNKIMELSEFDKCHWAVRPSNTIVVSPVASSATEIGNELIKIQAQLKESLKWSNVKELKKTTNDYSTIMGEGFKTTFEYYHNCKNSLRWCAISDVELKKCTDIKLAFMAKRATNKLECVKAKDQYECMRMIEQNKADFVVLDGGDISTAINSCKLEPVIAENYGFETASYYAVAVVKANANFNIKQLKGKKSCHTGIGKTSGWKTPISYLIKNKMLPKGHSIPEEVGKFFSASCVPGALDPLYNKDKHNPKSLCALCPNNGSNCQRNSENKYYDYSGAFRCLVETEADVAFVKHATVPESTDGRGTQDWEKNLNSTDFKLLCKDGSLAPVSDWLKCHLAKVPSHAIVVRKGDAKFAELLFRIFNNFDLSSEESIQLLFTSHGGKNLLFKDSTKKLSQIKNPNEFLGKDYLEILKVFNSKLNVCSGSSPITMSIILMLFTFINYLA</sequence>
<dbReference type="GO" id="GO:0005886">
    <property type="term" value="C:plasma membrane"/>
    <property type="evidence" value="ECO:0007669"/>
    <property type="project" value="TreeGrafter"/>
</dbReference>
<dbReference type="GO" id="GO:0006826">
    <property type="term" value="P:iron ion transport"/>
    <property type="evidence" value="ECO:0007669"/>
    <property type="project" value="UniProtKB-KW"/>
</dbReference>
<keyword evidence="4 8" id="KW-1015">Disulfide bond</keyword>
<feature type="transmembrane region" description="Helical" evidence="9">
    <location>
        <begin position="668"/>
        <end position="687"/>
    </location>
</feature>
<dbReference type="InterPro" id="IPR016357">
    <property type="entry name" value="Transferrin"/>
</dbReference>
<organism evidence="12">
    <name type="scientific">Sepioteuthis lessoniana</name>
    <name type="common">Bigfin reef squid</name>
    <dbReference type="NCBI Taxonomy" id="34570"/>
    <lineage>
        <taxon>Eukaryota</taxon>
        <taxon>Metazoa</taxon>
        <taxon>Spiralia</taxon>
        <taxon>Lophotrochozoa</taxon>
        <taxon>Mollusca</taxon>
        <taxon>Cephalopoda</taxon>
        <taxon>Coleoidea</taxon>
        <taxon>Decapodiformes</taxon>
        <taxon>Myopsida</taxon>
        <taxon>Loliginidae</taxon>
        <taxon>Sepioteuthis</taxon>
    </lineage>
</organism>
<feature type="disulfide bond" evidence="8">
    <location>
        <begin position="169"/>
        <end position="192"/>
    </location>
</feature>
<comment type="subcellular location">
    <subcellularLocation>
        <location evidence="1">Secreted</location>
    </subcellularLocation>
</comment>
<keyword evidence="2" id="KW-0964">Secreted</keyword>
<feature type="disulfide bond" evidence="8">
    <location>
        <begin position="343"/>
        <end position="361"/>
    </location>
</feature>
<keyword evidence="5 7" id="KW-0479">Metal-binding</keyword>
<feature type="disulfide bond" evidence="8">
    <location>
        <begin position="125"/>
        <end position="214"/>
    </location>
</feature>
<dbReference type="EMBL" id="MK875790">
    <property type="protein sequence ID" value="QGK85629.1"/>
    <property type="molecule type" value="mRNA"/>
</dbReference>
<evidence type="ECO:0000256" key="8">
    <source>
        <dbReference type="PIRSR" id="PIRSR002549-4"/>
    </source>
</evidence>
<feature type="binding site" evidence="6">
    <location>
        <position position="131"/>
    </location>
    <ligand>
        <name>hydrogencarbonate</name>
        <dbReference type="ChEBI" id="CHEBI:17544"/>
        <label>1</label>
    </ligand>
</feature>
<feature type="domain" description="Transferrin-like" evidence="11">
    <location>
        <begin position="330"/>
        <end position="661"/>
    </location>
</feature>
<dbReference type="PROSITE" id="PS00207">
    <property type="entry name" value="TRANSFERRIN_LIKE_3"/>
    <property type="match status" value="1"/>
</dbReference>
<feature type="disulfide bond" evidence="8">
    <location>
        <begin position="436"/>
        <end position="524"/>
    </location>
</feature>
<dbReference type="PRINTS" id="PR00422">
    <property type="entry name" value="TRANSFERRIN"/>
</dbReference>
<dbReference type="SMART" id="SM00094">
    <property type="entry name" value="TR_FER"/>
    <property type="match status" value="2"/>
</dbReference>
<feature type="binding site" evidence="6">
    <location>
        <position position="445"/>
    </location>
    <ligand>
        <name>hydrogencarbonate</name>
        <dbReference type="ChEBI" id="CHEBI:17544"/>
        <label>1</label>
    </ligand>
</feature>
<feature type="binding site" evidence="7">
    <location>
        <position position="208"/>
    </location>
    <ligand>
        <name>Fe(3+)</name>
        <dbReference type="ChEBI" id="CHEBI:29034"/>
        <label>1</label>
    </ligand>
</feature>
<evidence type="ECO:0000256" key="7">
    <source>
        <dbReference type="PIRSR" id="PIRSR002549-3"/>
    </source>
</evidence>
<keyword evidence="9" id="KW-0472">Membrane</keyword>
<keyword evidence="10" id="KW-0732">Signal</keyword>
<dbReference type="GO" id="GO:0005615">
    <property type="term" value="C:extracellular space"/>
    <property type="evidence" value="ECO:0007669"/>
    <property type="project" value="InterPro"/>
</dbReference>
<feature type="binding site" evidence="6">
    <location>
        <position position="134"/>
    </location>
    <ligand>
        <name>hydrogencarbonate</name>
        <dbReference type="ChEBI" id="CHEBI:17544"/>
        <label>1</label>
    </ligand>
</feature>
<name>A0A649WAX6_SEPLE</name>
<accession>A0A649WAX6</accession>